<evidence type="ECO:0000313" key="3">
    <source>
        <dbReference type="Proteomes" id="UP000053176"/>
    </source>
</evidence>
<sequence length="86" mass="9380">MYFPRYLVGMFVTSVIVAVWAGFQTGSGWQALGWATLALIILQAGYLGLVVHLIYRPGSKGAQTDLASENSLLPMPRIRRSQPPSS</sequence>
<evidence type="ECO:0000313" key="2">
    <source>
        <dbReference type="EMBL" id="KUM28148.1"/>
    </source>
</evidence>
<dbReference type="AlphaFoldDB" id="A0A117N4G5"/>
<organism evidence="2 3">
    <name type="scientific">Rhizobium loti</name>
    <name type="common">Mesorhizobium loti</name>
    <dbReference type="NCBI Taxonomy" id="381"/>
    <lineage>
        <taxon>Bacteria</taxon>
        <taxon>Pseudomonadati</taxon>
        <taxon>Pseudomonadota</taxon>
        <taxon>Alphaproteobacteria</taxon>
        <taxon>Hyphomicrobiales</taxon>
        <taxon>Phyllobacteriaceae</taxon>
        <taxon>Mesorhizobium</taxon>
    </lineage>
</organism>
<protein>
    <recommendedName>
        <fullName evidence="4">Exopolysaccharide production repressor exox</fullName>
    </recommendedName>
</protein>
<accession>A0A117N4G5</accession>
<keyword evidence="1" id="KW-0472">Membrane</keyword>
<reference evidence="2 3" key="1">
    <citation type="submission" date="2015-12" db="EMBL/GenBank/DDBJ databases">
        <title>Draft genome sequence of Mesorhizobium sp. UFLA 01-765, a multitolerant efficient symbiont and plant-growth promoting strain isolated from Zn-mining soil using Leucaena leucocephala as a trap plant.</title>
        <authorList>
            <person name="Rangel W.M."/>
            <person name="Thijs S."/>
            <person name="Longatti S.M."/>
            <person name="Moreira F.M."/>
            <person name="Weyens N."/>
            <person name="Vangronsveld J."/>
            <person name="Van Hamme J.D."/>
            <person name="Bottos E.M."/>
            <person name="Rineau F."/>
        </authorList>
    </citation>
    <scope>NUCLEOTIDE SEQUENCE [LARGE SCALE GENOMIC DNA]</scope>
    <source>
        <strain evidence="2 3">UFLA 01-765</strain>
    </source>
</reference>
<evidence type="ECO:0000256" key="1">
    <source>
        <dbReference type="SAM" id="Phobius"/>
    </source>
</evidence>
<feature type="transmembrane region" description="Helical" evidence="1">
    <location>
        <begin position="7"/>
        <end position="25"/>
    </location>
</feature>
<keyword evidence="1" id="KW-1133">Transmembrane helix</keyword>
<proteinExistence type="predicted"/>
<dbReference type="EMBL" id="LPWA01000035">
    <property type="protein sequence ID" value="KUM28148.1"/>
    <property type="molecule type" value="Genomic_DNA"/>
</dbReference>
<name>A0A117N4G5_RHILI</name>
<feature type="transmembrane region" description="Helical" evidence="1">
    <location>
        <begin position="31"/>
        <end position="55"/>
    </location>
</feature>
<comment type="caution">
    <text evidence="2">The sequence shown here is derived from an EMBL/GenBank/DDBJ whole genome shotgun (WGS) entry which is preliminary data.</text>
</comment>
<keyword evidence="1" id="KW-0812">Transmembrane</keyword>
<gene>
    <name evidence="2" type="ORF">AU467_13180</name>
</gene>
<evidence type="ECO:0008006" key="4">
    <source>
        <dbReference type="Google" id="ProtNLM"/>
    </source>
</evidence>
<dbReference type="Proteomes" id="UP000053176">
    <property type="component" value="Unassembled WGS sequence"/>
</dbReference>